<organism evidence="3 4">
    <name type="scientific">Vibrio ulleungensis</name>
    <dbReference type="NCBI Taxonomy" id="2807619"/>
    <lineage>
        <taxon>Bacteria</taxon>
        <taxon>Pseudomonadati</taxon>
        <taxon>Pseudomonadota</taxon>
        <taxon>Gammaproteobacteria</taxon>
        <taxon>Vibrionales</taxon>
        <taxon>Vibrionaceae</taxon>
        <taxon>Vibrio</taxon>
    </lineage>
</organism>
<protein>
    <submittedName>
        <fullName evidence="3">Nitrogen fixation protein NifZ</fullName>
    </submittedName>
</protein>
<keyword evidence="2" id="KW-0535">Nitrogen fixation</keyword>
<comment type="similarity">
    <text evidence="1">Belongs to the NifZ family.</text>
</comment>
<dbReference type="Proteomes" id="UP000809621">
    <property type="component" value="Unassembled WGS sequence"/>
</dbReference>
<comment type="caution">
    <text evidence="3">The sequence shown here is derived from an EMBL/GenBank/DDBJ whole genome shotgun (WGS) entry which is preliminary data.</text>
</comment>
<evidence type="ECO:0000256" key="2">
    <source>
        <dbReference type="ARBA" id="ARBA00023231"/>
    </source>
</evidence>
<proteinExistence type="inferred from homology"/>
<keyword evidence="4" id="KW-1185">Reference proteome</keyword>
<reference evidence="3 4" key="1">
    <citation type="submission" date="2021-02" db="EMBL/GenBank/DDBJ databases">
        <authorList>
            <person name="Park J.-S."/>
        </authorList>
    </citation>
    <scope>NUCLEOTIDE SEQUENCE [LARGE SCALE GENOMIC DNA]</scope>
    <source>
        <strain evidence="3 4">188UL20-2</strain>
    </source>
</reference>
<evidence type="ECO:0000256" key="1">
    <source>
        <dbReference type="ARBA" id="ARBA00008027"/>
    </source>
</evidence>
<evidence type="ECO:0000313" key="4">
    <source>
        <dbReference type="Proteomes" id="UP000809621"/>
    </source>
</evidence>
<accession>A0ABS2HHM0</accession>
<name>A0ABS2HHM0_9VIBR</name>
<dbReference type="InterPro" id="IPR007415">
    <property type="entry name" value="Nitrogenase_MoFe_mat_NifZ"/>
</dbReference>
<evidence type="ECO:0000313" key="3">
    <source>
        <dbReference type="EMBL" id="MBM7035594.1"/>
    </source>
</evidence>
<gene>
    <name evidence="3" type="ORF">JQC93_04165</name>
</gene>
<dbReference type="EMBL" id="JAFEUM010000001">
    <property type="protein sequence ID" value="MBM7035594.1"/>
    <property type="molecule type" value="Genomic_DNA"/>
</dbReference>
<dbReference type="RefSeq" id="WP_205157185.1">
    <property type="nucleotide sequence ID" value="NZ_JAFEUM010000001.1"/>
</dbReference>
<dbReference type="Pfam" id="PF04319">
    <property type="entry name" value="NifZ"/>
    <property type="match status" value="1"/>
</dbReference>
<sequence>MECFEARFINGSRVRLIRNIRNDGSFRDTAKGELLVEEGEIGIIRSSGYFLQDQVVYQIYFPDIEKTVGVRDNEVIDSELPWIPCQFRSLEQAQLTMSLKMRGEIIAKKGDLVEVYRVFRDLETGGVEYLVNVANERIWLDAKVLSLPQKPLHIQGAISHG</sequence>